<comment type="caution">
    <text evidence="1">The sequence shown here is derived from an EMBL/GenBank/DDBJ whole genome shotgun (WGS) entry which is preliminary data.</text>
</comment>
<reference evidence="1 2" key="1">
    <citation type="submission" date="2024-02" db="EMBL/GenBank/DDBJ databases">
        <authorList>
            <person name="Daric V."/>
            <person name="Darras S."/>
        </authorList>
    </citation>
    <scope>NUCLEOTIDE SEQUENCE [LARGE SCALE GENOMIC DNA]</scope>
</reference>
<evidence type="ECO:0000313" key="2">
    <source>
        <dbReference type="Proteomes" id="UP001642483"/>
    </source>
</evidence>
<dbReference type="EMBL" id="CAWYQH010000001">
    <property type="protein sequence ID" value="CAK8672298.1"/>
    <property type="molecule type" value="Genomic_DNA"/>
</dbReference>
<proteinExistence type="predicted"/>
<organism evidence="1 2">
    <name type="scientific">Clavelina lepadiformis</name>
    <name type="common">Light-bulb sea squirt</name>
    <name type="synonym">Ascidia lepadiformis</name>
    <dbReference type="NCBI Taxonomy" id="159417"/>
    <lineage>
        <taxon>Eukaryota</taxon>
        <taxon>Metazoa</taxon>
        <taxon>Chordata</taxon>
        <taxon>Tunicata</taxon>
        <taxon>Ascidiacea</taxon>
        <taxon>Aplousobranchia</taxon>
        <taxon>Clavelinidae</taxon>
        <taxon>Clavelina</taxon>
    </lineage>
</organism>
<accession>A0ABP0F0U7</accession>
<sequence>MCKWFCVFNDTTYMCRFCGTRFCNECLRGNFYGTMKTKAHCRVCKQRNCLGKRVDYMPGPSEEIKMRWRENNGRKDKSYPK</sequence>
<dbReference type="Proteomes" id="UP001642483">
    <property type="component" value="Unassembled WGS sequence"/>
</dbReference>
<evidence type="ECO:0000313" key="1">
    <source>
        <dbReference type="EMBL" id="CAK8672298.1"/>
    </source>
</evidence>
<keyword evidence="2" id="KW-1185">Reference proteome</keyword>
<gene>
    <name evidence="1" type="ORF">CVLEPA_LOCUS1260</name>
</gene>
<name>A0ABP0F0U7_CLALP</name>
<protein>
    <submittedName>
        <fullName evidence="1">Uncharacterized protein</fullName>
    </submittedName>
</protein>